<dbReference type="GO" id="GO:0060090">
    <property type="term" value="F:molecular adaptor activity"/>
    <property type="evidence" value="ECO:0007669"/>
    <property type="project" value="InterPro"/>
</dbReference>
<evidence type="ECO:0000256" key="1">
    <source>
        <dbReference type="ARBA" id="ARBA00022553"/>
    </source>
</evidence>
<dbReference type="CDD" id="cd00201">
    <property type="entry name" value="WW"/>
    <property type="match status" value="2"/>
</dbReference>
<dbReference type="InterPro" id="IPR001202">
    <property type="entry name" value="WW_dom"/>
</dbReference>
<dbReference type="GO" id="GO:0043065">
    <property type="term" value="P:positive regulation of apoptotic process"/>
    <property type="evidence" value="ECO:0007669"/>
    <property type="project" value="TreeGrafter"/>
</dbReference>
<evidence type="ECO:0000259" key="4">
    <source>
        <dbReference type="PROSITE" id="PS50020"/>
    </source>
</evidence>
<reference evidence="6" key="1">
    <citation type="submission" date="2019-10" db="EMBL/GenBank/DDBJ databases">
        <title>Short sand fly seasons in Tbilisi, Georgia, hinder development of host immunity to saliva of the visceral leishmaniasis vector Phlebotomus kandelakii.</title>
        <authorList>
            <person name="Oliveira F."/>
            <person name="Giorgobiani E."/>
            <person name="Guimaraes-Costa A.B."/>
            <person name="Abdeladhim M."/>
            <person name="Oristian J."/>
            <person name="Tskhvaradze L."/>
            <person name="Tsertsvadze N."/>
            <person name="Zakalashvili M."/>
            <person name="Valenzuela J.G."/>
            <person name="Kamhawi S."/>
        </authorList>
    </citation>
    <scope>NUCLEOTIDE SEQUENCE</scope>
    <source>
        <strain evidence="6">Wild-capture in Tbilisi</strain>
        <tissue evidence="6">Salivary glands</tissue>
    </source>
</reference>
<proteinExistence type="predicted"/>
<dbReference type="EMBL" id="GIFK01004336">
    <property type="protein sequence ID" value="NBJ62039.1"/>
    <property type="molecule type" value="Transcribed_RNA"/>
</dbReference>
<feature type="region of interest" description="Disordered" evidence="3">
    <location>
        <begin position="86"/>
        <end position="109"/>
    </location>
</feature>
<protein>
    <submittedName>
        <fullName evidence="6">Putative scaffold protein salvador</fullName>
    </submittedName>
</protein>
<evidence type="ECO:0000256" key="2">
    <source>
        <dbReference type="ARBA" id="ARBA00022737"/>
    </source>
</evidence>
<dbReference type="SMART" id="SM00456">
    <property type="entry name" value="WW"/>
    <property type="match status" value="2"/>
</dbReference>
<dbReference type="FunFam" id="2.20.70.10:FF:000035">
    <property type="entry name" value="Salvador homolog 1 (Drosophila)"/>
    <property type="match status" value="1"/>
</dbReference>
<dbReference type="Gene3D" id="2.20.70.10">
    <property type="match status" value="2"/>
</dbReference>
<organism evidence="6">
    <name type="scientific">Phlebotomus kandelakii</name>
    <dbReference type="NCBI Taxonomy" id="1109342"/>
    <lineage>
        <taxon>Eukaryota</taxon>
        <taxon>Metazoa</taxon>
        <taxon>Ecdysozoa</taxon>
        <taxon>Arthropoda</taxon>
        <taxon>Hexapoda</taxon>
        <taxon>Insecta</taxon>
        <taxon>Pterygota</taxon>
        <taxon>Neoptera</taxon>
        <taxon>Endopterygota</taxon>
        <taxon>Diptera</taxon>
        <taxon>Nematocera</taxon>
        <taxon>Psychodoidea</taxon>
        <taxon>Psychodidae</taxon>
        <taxon>Phlebotomus</taxon>
        <taxon>Larroussius</taxon>
    </lineage>
</organism>
<name>A0A6B2EF86_9DIPT</name>
<dbReference type="PROSITE" id="PS50020">
    <property type="entry name" value="WW_DOMAIN_2"/>
    <property type="match status" value="2"/>
</dbReference>
<dbReference type="GO" id="GO:0005829">
    <property type="term" value="C:cytosol"/>
    <property type="evidence" value="ECO:0007669"/>
    <property type="project" value="TreeGrafter"/>
</dbReference>
<dbReference type="CDD" id="cd21433">
    <property type="entry name" value="SARAH_Sav"/>
    <property type="match status" value="1"/>
</dbReference>
<dbReference type="PANTHER" id="PTHR47522">
    <property type="entry name" value="SALVADOR FAMILY WW DOMAIN-CONTAINING PROTEIN 1"/>
    <property type="match status" value="1"/>
</dbReference>
<keyword evidence="1" id="KW-0597">Phosphoprotein</keyword>
<dbReference type="AlphaFoldDB" id="A0A6B2EF86"/>
<evidence type="ECO:0000313" key="6">
    <source>
        <dbReference type="EMBL" id="NBJ62039.1"/>
    </source>
</evidence>
<sequence>MLSRKSKDKSIKEGVVGKYVKKDTPPDIPIINVWTTEEAKIKAKARRNSQQLNETNNVSQNFVANRGQLPNAVFANGRNLAAKPSTTGLGHEGKYTPNTHTVSNLPQRMSPGVPGSTADLNRNNFSNLYQMIQNETDRKASTQSILGALGNYPMQQAPISSSDSHGNYVEIDAIDQIRLHSDYSQNQQHQAMPNFSRHYSLNQNHGHTFDGQPKAPHETSQYKLSSVPRSYNSDGSPIYENQPQQQSVNMNSGARSESPIYSNTTSSLSVYYQDQNNPPVPAVCSHLRYGTVLPHQSIYSNIPTNSLGYYGSSMAVISADNPLYSNVRAIDVTSGMTYGEQFLHSKRHNILTQVPSQQTLEDELPLPPGWSVHNTLRGRKYYFDHSAQTTHWSHPLEREGLPIGWQRIESPQYGVYYVNHITRQAQYNHPCLTSCYLYTTATEAPRAVIPEPQLASHINTHSALVPANPYLHEEIPAWLMVYMKADPATDHKLKWDMFALNKLECFDGMLNRLYKQELQNIVARYEKYRQALDFELSRR</sequence>
<dbReference type="GO" id="GO:0006915">
    <property type="term" value="P:apoptotic process"/>
    <property type="evidence" value="ECO:0007669"/>
    <property type="project" value="InterPro"/>
</dbReference>
<dbReference type="InterPro" id="IPR030030">
    <property type="entry name" value="Sav"/>
</dbReference>
<evidence type="ECO:0000259" key="5">
    <source>
        <dbReference type="PROSITE" id="PS50951"/>
    </source>
</evidence>
<dbReference type="PANTHER" id="PTHR47522:SF2">
    <property type="entry name" value="PROTEIN SALVADOR HOMOLOG 1"/>
    <property type="match status" value="1"/>
</dbReference>
<feature type="domain" description="SARAH" evidence="5">
    <location>
        <begin position="492"/>
        <end position="539"/>
    </location>
</feature>
<evidence type="ECO:0000256" key="3">
    <source>
        <dbReference type="SAM" id="MobiDB-lite"/>
    </source>
</evidence>
<feature type="region of interest" description="Disordered" evidence="3">
    <location>
        <begin position="198"/>
        <end position="260"/>
    </location>
</feature>
<keyword evidence="2" id="KW-0677">Repeat</keyword>
<dbReference type="Pfam" id="PF00397">
    <property type="entry name" value="WW"/>
    <property type="match status" value="2"/>
</dbReference>
<dbReference type="InterPro" id="IPR036020">
    <property type="entry name" value="WW_dom_sf"/>
</dbReference>
<dbReference type="InterPro" id="IPR011524">
    <property type="entry name" value="SARAH_dom"/>
</dbReference>
<feature type="domain" description="WW" evidence="4">
    <location>
        <begin position="399"/>
        <end position="432"/>
    </location>
</feature>
<feature type="domain" description="WW" evidence="4">
    <location>
        <begin position="364"/>
        <end position="397"/>
    </location>
</feature>
<feature type="compositionally biased region" description="Polar residues" evidence="3">
    <location>
        <begin position="218"/>
        <end position="260"/>
    </location>
</feature>
<dbReference type="SUPFAM" id="SSF51045">
    <property type="entry name" value="WW domain"/>
    <property type="match status" value="2"/>
</dbReference>
<dbReference type="GO" id="GO:0035329">
    <property type="term" value="P:hippo signaling"/>
    <property type="evidence" value="ECO:0007669"/>
    <property type="project" value="InterPro"/>
</dbReference>
<dbReference type="GO" id="GO:0008285">
    <property type="term" value="P:negative regulation of cell population proliferation"/>
    <property type="evidence" value="ECO:0007669"/>
    <property type="project" value="TreeGrafter"/>
</dbReference>
<feature type="compositionally biased region" description="Polar residues" evidence="3">
    <location>
        <begin position="96"/>
        <end position="107"/>
    </location>
</feature>
<dbReference type="PROSITE" id="PS50951">
    <property type="entry name" value="SARAH"/>
    <property type="match status" value="1"/>
</dbReference>
<accession>A0A6B2EF86</accession>